<evidence type="ECO:0000256" key="1">
    <source>
        <dbReference type="SAM" id="SignalP"/>
    </source>
</evidence>
<proteinExistence type="predicted"/>
<organism evidence="2 3">
    <name type="scientific">Yoonia phaeophyticola</name>
    <dbReference type="NCBI Taxonomy" id="3137369"/>
    <lineage>
        <taxon>Bacteria</taxon>
        <taxon>Pseudomonadati</taxon>
        <taxon>Pseudomonadota</taxon>
        <taxon>Alphaproteobacteria</taxon>
        <taxon>Rhodobacterales</taxon>
        <taxon>Paracoccaceae</taxon>
        <taxon>Yoonia</taxon>
    </lineage>
</organism>
<protein>
    <recommendedName>
        <fullName evidence="4">Phospholipase A2</fullName>
    </recommendedName>
</protein>
<gene>
    <name evidence="2" type="ORF">AABB29_08775</name>
</gene>
<keyword evidence="3" id="KW-1185">Reference proteome</keyword>
<evidence type="ECO:0000313" key="2">
    <source>
        <dbReference type="EMBL" id="WZC50687.2"/>
    </source>
</evidence>
<dbReference type="Proteomes" id="UP001440612">
    <property type="component" value="Chromosome"/>
</dbReference>
<reference evidence="3" key="1">
    <citation type="submission" date="2024-04" db="EMBL/GenBank/DDBJ databases">
        <title>Phylogenomic analyses of a clade within the roseobacter group suggest taxonomic reassignments of species of the genera Aestuariivita, Citreicella, Loktanella, Nautella, Pelagibaca, Ruegeria, Thalassobius, Thiobacimonas and Tropicibacter, and the proposal o.</title>
        <authorList>
            <person name="Jeon C.O."/>
        </authorList>
    </citation>
    <scope>NUCLEOTIDE SEQUENCE [LARGE SCALE GENOMIC DNA]</scope>
    <source>
        <strain evidence="3">BS5-3</strain>
    </source>
</reference>
<evidence type="ECO:0008006" key="4">
    <source>
        <dbReference type="Google" id="ProtNLM"/>
    </source>
</evidence>
<dbReference type="RefSeq" id="WP_373636714.1">
    <property type="nucleotide sequence ID" value="NZ_CP150951.2"/>
</dbReference>
<dbReference type="EMBL" id="CP150951">
    <property type="protein sequence ID" value="WZC50687.2"/>
    <property type="molecule type" value="Genomic_DNA"/>
</dbReference>
<keyword evidence="1" id="KW-0732">Signal</keyword>
<accession>A0ABZ2V9D2</accession>
<feature type="chain" id="PRO_5047550676" description="Phospholipase A2" evidence="1">
    <location>
        <begin position="24"/>
        <end position="191"/>
    </location>
</feature>
<sequence>MRSTIRQIRLVLALILCGSAGQAQDWDLMRWLEEPGHEALMSRIAEPGSALAPFETDGCSGGLSGAWRVVSARFPAFAAAHQAAPPWESCCVTHDRAYHNAGSAADISASFDARLAADRALEACVMATQATRRDELAATYNLTPDQIAWAYERIAGGMFAAVRLGGRPCTGLPWRWGYGYPACSGLGRLLE</sequence>
<feature type="signal peptide" evidence="1">
    <location>
        <begin position="1"/>
        <end position="23"/>
    </location>
</feature>
<evidence type="ECO:0000313" key="3">
    <source>
        <dbReference type="Proteomes" id="UP001440612"/>
    </source>
</evidence>
<name>A0ABZ2V9D2_9RHOB</name>